<sequence length="172" mass="18836">MDQRIANRATVVIALCALGFSAWQGYLQRAHNHVSLEPRLNAYFKIDGRADQWGVYIINNGTGPAFVEALKVTVNGKPVAEGRIGQFGSAAVPLGLDLSCLIVGGPRPNDSLKVGEEVGLIETPVNAPARCTFNTLKMESALKDDLNFLLVVKSIYGDRFEYDYKNNIQRPL</sequence>
<name>A0A7M1KNP2_9PSED</name>
<evidence type="ECO:0000313" key="2">
    <source>
        <dbReference type="Proteomes" id="UP000594923"/>
    </source>
</evidence>
<dbReference type="Proteomes" id="UP000594923">
    <property type="component" value="Chromosome"/>
</dbReference>
<protein>
    <submittedName>
        <fullName evidence="1">Uncharacterized protein</fullName>
    </submittedName>
</protein>
<proteinExistence type="predicted"/>
<accession>A0A7M1KNP2</accession>
<gene>
    <name evidence="1" type="ORF">IMF22_10590</name>
</gene>
<dbReference type="EMBL" id="CP063073">
    <property type="protein sequence ID" value="QOQ77448.1"/>
    <property type="molecule type" value="Genomic_DNA"/>
</dbReference>
<dbReference type="AlphaFoldDB" id="A0A7M1KNP2"/>
<evidence type="ECO:0000313" key="1">
    <source>
        <dbReference type="EMBL" id="QOQ77448.1"/>
    </source>
</evidence>
<organism evidence="1 2">
    <name type="scientific">Pseudomonas poae</name>
    <dbReference type="NCBI Taxonomy" id="200451"/>
    <lineage>
        <taxon>Bacteria</taxon>
        <taxon>Pseudomonadati</taxon>
        <taxon>Pseudomonadota</taxon>
        <taxon>Gammaproteobacteria</taxon>
        <taxon>Pseudomonadales</taxon>
        <taxon>Pseudomonadaceae</taxon>
        <taxon>Pseudomonas</taxon>
    </lineage>
</organism>
<reference evidence="1 2" key="1">
    <citation type="submission" date="2020-10" db="EMBL/GenBank/DDBJ databases">
        <title>High quality whole genome sequence of Pseudomonas poae PMA22.</title>
        <authorList>
            <person name="Hernandez J.G."/>
            <person name="Rodriguez P."/>
            <person name="Cuevas C."/>
            <person name="de la Calle F."/>
            <person name="Galan B."/>
            <person name="Garcia J.L."/>
        </authorList>
    </citation>
    <scope>NUCLEOTIDE SEQUENCE [LARGE SCALE GENOMIC DNA]</scope>
    <source>
        <strain evidence="1 2">PMA22</strain>
    </source>
</reference>
<dbReference type="RefSeq" id="WP_197628334.1">
    <property type="nucleotide sequence ID" value="NZ_CP063073.1"/>
</dbReference>